<name>A0AAD8ABA4_DIPPU</name>
<sequence length="54" mass="6319">MKSSACLFKLICLYSVLSWKLVRRIRLISPQVIDLIHGPRGTITKIALRMFKRF</sequence>
<reference evidence="2" key="2">
    <citation type="submission" date="2023-05" db="EMBL/GenBank/DDBJ databases">
        <authorList>
            <person name="Fouks B."/>
        </authorList>
    </citation>
    <scope>NUCLEOTIDE SEQUENCE</scope>
    <source>
        <strain evidence="2">Stay&amp;Tobe</strain>
        <tissue evidence="2">Testes</tissue>
    </source>
</reference>
<feature type="chain" id="PRO_5041962368" evidence="1">
    <location>
        <begin position="19"/>
        <end position="54"/>
    </location>
</feature>
<proteinExistence type="predicted"/>
<evidence type="ECO:0000313" key="2">
    <source>
        <dbReference type="EMBL" id="KAJ9595819.1"/>
    </source>
</evidence>
<keyword evidence="3" id="KW-1185">Reference proteome</keyword>
<dbReference type="Proteomes" id="UP001233999">
    <property type="component" value="Unassembled WGS sequence"/>
</dbReference>
<dbReference type="AlphaFoldDB" id="A0AAD8ABA4"/>
<accession>A0AAD8ABA4</accession>
<comment type="caution">
    <text evidence="2">The sequence shown here is derived from an EMBL/GenBank/DDBJ whole genome shotgun (WGS) entry which is preliminary data.</text>
</comment>
<feature type="signal peptide" evidence="1">
    <location>
        <begin position="1"/>
        <end position="18"/>
    </location>
</feature>
<gene>
    <name evidence="2" type="ORF">L9F63_012974</name>
</gene>
<organism evidence="2 3">
    <name type="scientific">Diploptera punctata</name>
    <name type="common">Pacific beetle cockroach</name>
    <dbReference type="NCBI Taxonomy" id="6984"/>
    <lineage>
        <taxon>Eukaryota</taxon>
        <taxon>Metazoa</taxon>
        <taxon>Ecdysozoa</taxon>
        <taxon>Arthropoda</taxon>
        <taxon>Hexapoda</taxon>
        <taxon>Insecta</taxon>
        <taxon>Pterygota</taxon>
        <taxon>Neoptera</taxon>
        <taxon>Polyneoptera</taxon>
        <taxon>Dictyoptera</taxon>
        <taxon>Blattodea</taxon>
        <taxon>Blaberoidea</taxon>
        <taxon>Blaberidae</taxon>
        <taxon>Diplopterinae</taxon>
        <taxon>Diploptera</taxon>
    </lineage>
</organism>
<keyword evidence="1" id="KW-0732">Signal</keyword>
<reference evidence="2" key="1">
    <citation type="journal article" date="2023" name="IScience">
        <title>Live-bearing cockroach genome reveals convergent evolutionary mechanisms linked to viviparity in insects and beyond.</title>
        <authorList>
            <person name="Fouks B."/>
            <person name="Harrison M.C."/>
            <person name="Mikhailova A.A."/>
            <person name="Marchal E."/>
            <person name="English S."/>
            <person name="Carruthers M."/>
            <person name="Jennings E.C."/>
            <person name="Chiamaka E.L."/>
            <person name="Frigard R.A."/>
            <person name="Pippel M."/>
            <person name="Attardo G.M."/>
            <person name="Benoit J.B."/>
            <person name="Bornberg-Bauer E."/>
            <person name="Tobe S.S."/>
        </authorList>
    </citation>
    <scope>NUCLEOTIDE SEQUENCE</scope>
    <source>
        <strain evidence="2">Stay&amp;Tobe</strain>
    </source>
</reference>
<feature type="non-terminal residue" evidence="2">
    <location>
        <position position="1"/>
    </location>
</feature>
<protein>
    <submittedName>
        <fullName evidence="2">Uncharacterized protein</fullName>
    </submittedName>
</protein>
<feature type="non-terminal residue" evidence="2">
    <location>
        <position position="54"/>
    </location>
</feature>
<dbReference type="EMBL" id="JASPKZ010002311">
    <property type="protein sequence ID" value="KAJ9595819.1"/>
    <property type="molecule type" value="Genomic_DNA"/>
</dbReference>
<evidence type="ECO:0000313" key="3">
    <source>
        <dbReference type="Proteomes" id="UP001233999"/>
    </source>
</evidence>
<evidence type="ECO:0000256" key="1">
    <source>
        <dbReference type="SAM" id="SignalP"/>
    </source>
</evidence>